<evidence type="ECO:0000313" key="1">
    <source>
        <dbReference type="EMBL" id="KJB34346.1"/>
    </source>
</evidence>
<dbReference type="EMBL" id="CM001745">
    <property type="protein sequence ID" value="KJB34346.1"/>
    <property type="molecule type" value="Genomic_DNA"/>
</dbReference>
<sequence>MSFFMAWQFTSMWSHCDKLWRLVFFAIVWSLWNHRNEMIYKDKIWDRKQIEKMQQLVNLVRSWEPSLSGHVNFIVDGDRVILGPNKSSLGGVLHDENEQSMKRTYYYRAVSNQGSPPFQDIWFSMTPTSSSTLGFER</sequence>
<keyword evidence="2" id="KW-1185">Reference proteome</keyword>
<dbReference type="Gramene" id="KJB34346">
    <property type="protein sequence ID" value="KJB34346"/>
    <property type="gene ID" value="B456_006G060800"/>
</dbReference>
<protein>
    <submittedName>
        <fullName evidence="1">Uncharacterized protein</fullName>
    </submittedName>
</protein>
<proteinExistence type="predicted"/>
<accession>A0A0D2RXW7</accession>
<reference evidence="1 2" key="1">
    <citation type="journal article" date="2012" name="Nature">
        <title>Repeated polyploidization of Gossypium genomes and the evolution of spinnable cotton fibres.</title>
        <authorList>
            <person name="Paterson A.H."/>
            <person name="Wendel J.F."/>
            <person name="Gundlach H."/>
            <person name="Guo H."/>
            <person name="Jenkins J."/>
            <person name="Jin D."/>
            <person name="Llewellyn D."/>
            <person name="Showmaker K.C."/>
            <person name="Shu S."/>
            <person name="Udall J."/>
            <person name="Yoo M.J."/>
            <person name="Byers R."/>
            <person name="Chen W."/>
            <person name="Doron-Faigenboim A."/>
            <person name="Duke M.V."/>
            <person name="Gong L."/>
            <person name="Grimwood J."/>
            <person name="Grover C."/>
            <person name="Grupp K."/>
            <person name="Hu G."/>
            <person name="Lee T.H."/>
            <person name="Li J."/>
            <person name="Lin L."/>
            <person name="Liu T."/>
            <person name="Marler B.S."/>
            <person name="Page J.T."/>
            <person name="Roberts A.W."/>
            <person name="Romanel E."/>
            <person name="Sanders W.S."/>
            <person name="Szadkowski E."/>
            <person name="Tan X."/>
            <person name="Tang H."/>
            <person name="Xu C."/>
            <person name="Wang J."/>
            <person name="Wang Z."/>
            <person name="Zhang D."/>
            <person name="Zhang L."/>
            <person name="Ashrafi H."/>
            <person name="Bedon F."/>
            <person name="Bowers J.E."/>
            <person name="Brubaker C.L."/>
            <person name="Chee P.W."/>
            <person name="Das S."/>
            <person name="Gingle A.R."/>
            <person name="Haigler C.H."/>
            <person name="Harker D."/>
            <person name="Hoffmann L.V."/>
            <person name="Hovav R."/>
            <person name="Jones D.C."/>
            <person name="Lemke C."/>
            <person name="Mansoor S."/>
            <person name="ur Rahman M."/>
            <person name="Rainville L.N."/>
            <person name="Rambani A."/>
            <person name="Reddy U.K."/>
            <person name="Rong J.K."/>
            <person name="Saranga Y."/>
            <person name="Scheffler B.E."/>
            <person name="Scheffler J.A."/>
            <person name="Stelly D.M."/>
            <person name="Triplett B.A."/>
            <person name="Van Deynze A."/>
            <person name="Vaslin M.F."/>
            <person name="Waghmare V.N."/>
            <person name="Walford S.A."/>
            <person name="Wright R.J."/>
            <person name="Zaki E.A."/>
            <person name="Zhang T."/>
            <person name="Dennis E.S."/>
            <person name="Mayer K.F."/>
            <person name="Peterson D.G."/>
            <person name="Rokhsar D.S."/>
            <person name="Wang X."/>
            <person name="Schmutz J."/>
        </authorList>
    </citation>
    <scope>NUCLEOTIDE SEQUENCE [LARGE SCALE GENOMIC DNA]</scope>
</reference>
<dbReference type="AlphaFoldDB" id="A0A0D2RXW7"/>
<evidence type="ECO:0000313" key="2">
    <source>
        <dbReference type="Proteomes" id="UP000032304"/>
    </source>
</evidence>
<organism evidence="1 2">
    <name type="scientific">Gossypium raimondii</name>
    <name type="common">Peruvian cotton</name>
    <name type="synonym">Gossypium klotzschianum subsp. raimondii</name>
    <dbReference type="NCBI Taxonomy" id="29730"/>
    <lineage>
        <taxon>Eukaryota</taxon>
        <taxon>Viridiplantae</taxon>
        <taxon>Streptophyta</taxon>
        <taxon>Embryophyta</taxon>
        <taxon>Tracheophyta</taxon>
        <taxon>Spermatophyta</taxon>
        <taxon>Magnoliopsida</taxon>
        <taxon>eudicotyledons</taxon>
        <taxon>Gunneridae</taxon>
        <taxon>Pentapetalae</taxon>
        <taxon>rosids</taxon>
        <taxon>malvids</taxon>
        <taxon>Malvales</taxon>
        <taxon>Malvaceae</taxon>
        <taxon>Malvoideae</taxon>
        <taxon>Gossypium</taxon>
    </lineage>
</organism>
<name>A0A0D2RXW7_GOSRA</name>
<gene>
    <name evidence="1" type="ORF">B456_006G060800</name>
</gene>
<dbReference type="Proteomes" id="UP000032304">
    <property type="component" value="Chromosome 6"/>
</dbReference>